<keyword evidence="3" id="KW-1185">Reference proteome</keyword>
<evidence type="ECO:0000256" key="1">
    <source>
        <dbReference type="SAM" id="Phobius"/>
    </source>
</evidence>
<gene>
    <name evidence="2" type="ORF">BS47DRAFT_461345</name>
</gene>
<sequence length="64" mass="7457">MRVPVKNQDTANQVYKLYNLAAASTILFFGCFCLLSSRRISHLPMYTISEQSEQYWGRCYVVPF</sequence>
<keyword evidence="1" id="KW-0472">Membrane</keyword>
<proteinExistence type="predicted"/>
<reference evidence="2" key="1">
    <citation type="journal article" date="2020" name="Nat. Commun.">
        <title>Large-scale genome sequencing of mycorrhizal fungi provides insights into the early evolution of symbiotic traits.</title>
        <authorList>
            <person name="Miyauchi S."/>
            <person name="Kiss E."/>
            <person name="Kuo A."/>
            <person name="Drula E."/>
            <person name="Kohler A."/>
            <person name="Sanchez-Garcia M."/>
            <person name="Morin E."/>
            <person name="Andreopoulos B."/>
            <person name="Barry K.W."/>
            <person name="Bonito G."/>
            <person name="Buee M."/>
            <person name="Carver A."/>
            <person name="Chen C."/>
            <person name="Cichocki N."/>
            <person name="Clum A."/>
            <person name="Culley D."/>
            <person name="Crous P.W."/>
            <person name="Fauchery L."/>
            <person name="Girlanda M."/>
            <person name="Hayes R.D."/>
            <person name="Keri Z."/>
            <person name="LaButti K."/>
            <person name="Lipzen A."/>
            <person name="Lombard V."/>
            <person name="Magnuson J."/>
            <person name="Maillard F."/>
            <person name="Murat C."/>
            <person name="Nolan M."/>
            <person name="Ohm R.A."/>
            <person name="Pangilinan J."/>
            <person name="Pereira M.F."/>
            <person name="Perotto S."/>
            <person name="Peter M."/>
            <person name="Pfister S."/>
            <person name="Riley R."/>
            <person name="Sitrit Y."/>
            <person name="Stielow J.B."/>
            <person name="Szollosi G."/>
            <person name="Zifcakova L."/>
            <person name="Stursova M."/>
            <person name="Spatafora J.W."/>
            <person name="Tedersoo L."/>
            <person name="Vaario L.M."/>
            <person name="Yamada A."/>
            <person name="Yan M."/>
            <person name="Wang P."/>
            <person name="Xu J."/>
            <person name="Bruns T."/>
            <person name="Baldrian P."/>
            <person name="Vilgalys R."/>
            <person name="Dunand C."/>
            <person name="Henrissat B."/>
            <person name="Grigoriev I.V."/>
            <person name="Hibbett D."/>
            <person name="Nagy L.G."/>
            <person name="Martin F.M."/>
        </authorList>
    </citation>
    <scope>NUCLEOTIDE SEQUENCE</scope>
    <source>
        <strain evidence="2">UP504</strain>
    </source>
</reference>
<evidence type="ECO:0000313" key="3">
    <source>
        <dbReference type="Proteomes" id="UP000886523"/>
    </source>
</evidence>
<keyword evidence="1" id="KW-1133">Transmembrane helix</keyword>
<feature type="transmembrane region" description="Helical" evidence="1">
    <location>
        <begin position="17"/>
        <end position="35"/>
    </location>
</feature>
<dbReference type="AlphaFoldDB" id="A0A9P6AHX5"/>
<dbReference type="PROSITE" id="PS51257">
    <property type="entry name" value="PROKAR_LIPOPROTEIN"/>
    <property type="match status" value="1"/>
</dbReference>
<organism evidence="2 3">
    <name type="scientific">Hydnum rufescens UP504</name>
    <dbReference type="NCBI Taxonomy" id="1448309"/>
    <lineage>
        <taxon>Eukaryota</taxon>
        <taxon>Fungi</taxon>
        <taxon>Dikarya</taxon>
        <taxon>Basidiomycota</taxon>
        <taxon>Agaricomycotina</taxon>
        <taxon>Agaricomycetes</taxon>
        <taxon>Cantharellales</taxon>
        <taxon>Hydnaceae</taxon>
        <taxon>Hydnum</taxon>
    </lineage>
</organism>
<evidence type="ECO:0000313" key="2">
    <source>
        <dbReference type="EMBL" id="KAF9506103.1"/>
    </source>
</evidence>
<comment type="caution">
    <text evidence="2">The sequence shown here is derived from an EMBL/GenBank/DDBJ whole genome shotgun (WGS) entry which is preliminary data.</text>
</comment>
<protein>
    <submittedName>
        <fullName evidence="2">Uncharacterized protein</fullName>
    </submittedName>
</protein>
<dbReference type="EMBL" id="MU129123">
    <property type="protein sequence ID" value="KAF9506103.1"/>
    <property type="molecule type" value="Genomic_DNA"/>
</dbReference>
<accession>A0A9P6AHX5</accession>
<dbReference type="Proteomes" id="UP000886523">
    <property type="component" value="Unassembled WGS sequence"/>
</dbReference>
<name>A0A9P6AHX5_9AGAM</name>
<keyword evidence="1" id="KW-0812">Transmembrane</keyword>